<evidence type="ECO:0000313" key="3">
    <source>
        <dbReference type="EMBL" id="APU13824.1"/>
    </source>
</evidence>
<feature type="region of interest" description="Disordered" evidence="1">
    <location>
        <begin position="781"/>
        <end position="830"/>
    </location>
</feature>
<gene>
    <name evidence="3" type="ORF">UA74_08800</name>
</gene>
<sequence length="1082" mass="116019">MLAPSQRNPRGPSLSTAAHAHLAGESTPASAAVLAAATAFDLGESAGLACLADAWVETEGLVFAARAVAELNGFWARPWRAEWRQPLRLVLTGDGGAAFSPSCEPITRRVRALLAVAPAQVYADATTALTEYRSTLAGRVVSSFLVPTRQDWVAADCAEKGLSKKAVDALIRSVSTAAQLTTVLGAAVRGDSPLRRPEVLCTAADGMGSALTPFLRELLERSDLPAGRQPMSEMLAWFATEESIAALLPLLGDAPVPGLVRTALRRIPAAGLRLLAAASAKDSADPAGHLARRLLREHVADRPDLARTLVPQLPADHRAAVERVTKVTVSRRPNRLVEPPPRSARPWLPTPVPGLVSSVEPAMSWLPGEREDWAAEQRSANPAPWLRHDDWTAVAAAFSAGELTLEEQFRMFAEAPAEITGCLLAHWRPPLFLNHRRRLRPIVARHGLATLPLLFSAVRRRPERTAAALLPVVHPGVAASAALWLRRHPARWIGLNWLTRHPTAAADLLIVQAGGHPHPARRASAVDALRALVEVAGPQVVFDVAARHGDRADPITDSLSEEARAPRRRSEIHGWTAAEALPSVLLRDQASVLPDPVVDRLLRMLARSHSGRRDPGIAVLRARCDPTSLAEFGMALFWHSHRHGAGVPGTDWVLRAQAVLGDDETARQLGELVSRRDERAGLAIDALAELGSDAAVEQLRRIVDTTRSVVIRSRARDQLVALAARRGMTVDQALESITPDLGFAPGGVRPVEAAGRRVTVVVEQGLVPAVIDDRTEPAGQCDFGAEIGRSPAPASVDGAAGSSGRPVGRRVSPGGDDSTEHGGGASAARGAAEPPWLAALADRLAQVAEESAVLLERALRHGRTWSSAEFRRRWVEHPLLGRLAQGLVWTAQEPGRSAPAAFRIAEDGSFADVNDDTVTPAPSALIELPHPLRLGSDLHRWSALFADYEIIQPIPQLGRASYLTRPDDPTADPLPAAGGTVTEAALRRLLALSWRQGARDQQDRAATIFHPISAAHAVVVEVSPGFLAENGSSRYRLRDIRIAGPVDDPWRTVATTTIGEPADEAWSIARDDLLWLTEGATR</sequence>
<dbReference type="AlphaFoldDB" id="A0AAC9LBE5"/>
<dbReference type="KEGG" id="acad:UA74_08800"/>
<dbReference type="Proteomes" id="UP000185511">
    <property type="component" value="Chromosome"/>
</dbReference>
<evidence type="ECO:0000259" key="2">
    <source>
        <dbReference type="Pfam" id="PF13569"/>
    </source>
</evidence>
<protein>
    <submittedName>
        <fullName evidence="3">DUF4132 family protein</fullName>
    </submittedName>
</protein>
<name>A0AAC9LBE5_9PSEU</name>
<keyword evidence="4" id="KW-1185">Reference proteome</keyword>
<organism evidence="3 4">
    <name type="scientific">Actinoalloteichus fjordicus</name>
    <dbReference type="NCBI Taxonomy" id="1612552"/>
    <lineage>
        <taxon>Bacteria</taxon>
        <taxon>Bacillati</taxon>
        <taxon>Actinomycetota</taxon>
        <taxon>Actinomycetes</taxon>
        <taxon>Pseudonocardiales</taxon>
        <taxon>Pseudonocardiaceae</taxon>
        <taxon>Actinoalloteichus</taxon>
    </lineage>
</organism>
<evidence type="ECO:0000256" key="1">
    <source>
        <dbReference type="SAM" id="MobiDB-lite"/>
    </source>
</evidence>
<feature type="compositionally biased region" description="Low complexity" evidence="1">
    <location>
        <begin position="798"/>
        <end position="815"/>
    </location>
</feature>
<dbReference type="Pfam" id="PF13569">
    <property type="entry name" value="DUF4132"/>
    <property type="match status" value="1"/>
</dbReference>
<evidence type="ECO:0000313" key="4">
    <source>
        <dbReference type="Proteomes" id="UP000185511"/>
    </source>
</evidence>
<dbReference type="InterPro" id="IPR025406">
    <property type="entry name" value="DUF4132"/>
</dbReference>
<dbReference type="EMBL" id="CP016076">
    <property type="protein sequence ID" value="APU13824.1"/>
    <property type="molecule type" value="Genomic_DNA"/>
</dbReference>
<proteinExistence type="predicted"/>
<accession>A0AAC9LBE5</accession>
<feature type="domain" description="DUF4132" evidence="2">
    <location>
        <begin position="837"/>
        <end position="972"/>
    </location>
</feature>
<reference evidence="4" key="1">
    <citation type="submission" date="2016-06" db="EMBL/GenBank/DDBJ databases">
        <title>Complete genome sequence of Actinoalloteichus fjordicus DSM 46855 (=ADI127-17), type strain of the new species Actinoalloteichus fjordicus.</title>
        <authorList>
            <person name="Ruckert C."/>
            <person name="Nouioui I."/>
            <person name="Willmese J."/>
            <person name="van Wezel G."/>
            <person name="Klenk H.-P."/>
            <person name="Kalinowski J."/>
            <person name="Zotchev S.B."/>
        </authorList>
    </citation>
    <scope>NUCLEOTIDE SEQUENCE [LARGE SCALE GENOMIC DNA]</scope>
    <source>
        <strain evidence="4">ADI127-7</strain>
    </source>
</reference>